<gene>
    <name evidence="3" type="ORF">P691DRAFT_778006</name>
</gene>
<keyword evidence="4" id="KW-1185">Reference proteome</keyword>
<proteinExistence type="predicted"/>
<dbReference type="PANTHER" id="PTHR10039">
    <property type="entry name" value="AMELOGENIN"/>
    <property type="match status" value="1"/>
</dbReference>
<dbReference type="InterPro" id="IPR056884">
    <property type="entry name" value="NPHP3-like_N"/>
</dbReference>
<dbReference type="Gene3D" id="3.40.50.300">
    <property type="entry name" value="P-loop containing nucleotide triphosphate hydrolases"/>
    <property type="match status" value="1"/>
</dbReference>
<evidence type="ECO:0000256" key="1">
    <source>
        <dbReference type="ARBA" id="ARBA00022737"/>
    </source>
</evidence>
<dbReference type="Pfam" id="PF24883">
    <property type="entry name" value="NPHP3_N"/>
    <property type="match status" value="1"/>
</dbReference>
<dbReference type="EMBL" id="MU151346">
    <property type="protein sequence ID" value="KAF9444817.1"/>
    <property type="molecule type" value="Genomic_DNA"/>
</dbReference>
<evidence type="ECO:0000313" key="3">
    <source>
        <dbReference type="EMBL" id="KAF9444817.1"/>
    </source>
</evidence>
<evidence type="ECO:0000313" key="4">
    <source>
        <dbReference type="Proteomes" id="UP000807342"/>
    </source>
</evidence>
<dbReference type="SUPFAM" id="SSF52540">
    <property type="entry name" value="P-loop containing nucleoside triphosphate hydrolases"/>
    <property type="match status" value="1"/>
</dbReference>
<feature type="domain" description="Nephrocystin 3-like N-terminal" evidence="2">
    <location>
        <begin position="41"/>
        <end position="194"/>
    </location>
</feature>
<reference evidence="3" key="1">
    <citation type="submission" date="2020-11" db="EMBL/GenBank/DDBJ databases">
        <authorList>
            <consortium name="DOE Joint Genome Institute"/>
            <person name="Ahrendt S."/>
            <person name="Riley R."/>
            <person name="Andreopoulos W."/>
            <person name="Labutti K."/>
            <person name="Pangilinan J."/>
            <person name="Ruiz-Duenas F.J."/>
            <person name="Barrasa J.M."/>
            <person name="Sanchez-Garcia M."/>
            <person name="Camarero S."/>
            <person name="Miyauchi S."/>
            <person name="Serrano A."/>
            <person name="Linde D."/>
            <person name="Babiker R."/>
            <person name="Drula E."/>
            <person name="Ayuso-Fernandez I."/>
            <person name="Pacheco R."/>
            <person name="Padilla G."/>
            <person name="Ferreira P."/>
            <person name="Barriuso J."/>
            <person name="Kellner H."/>
            <person name="Castanera R."/>
            <person name="Alfaro M."/>
            <person name="Ramirez L."/>
            <person name="Pisabarro A.G."/>
            <person name="Kuo A."/>
            <person name="Tritt A."/>
            <person name="Lipzen A."/>
            <person name="He G."/>
            <person name="Yan M."/>
            <person name="Ng V."/>
            <person name="Cullen D."/>
            <person name="Martin F."/>
            <person name="Rosso M.-N."/>
            <person name="Henrissat B."/>
            <person name="Hibbett D."/>
            <person name="Martinez A.T."/>
            <person name="Grigoriev I.V."/>
        </authorList>
    </citation>
    <scope>NUCLEOTIDE SEQUENCE</scope>
    <source>
        <strain evidence="3">MF-IS2</strain>
    </source>
</reference>
<dbReference type="InterPro" id="IPR027417">
    <property type="entry name" value="P-loop_NTPase"/>
</dbReference>
<protein>
    <recommendedName>
        <fullName evidence="2">Nephrocystin 3-like N-terminal domain-containing protein</fullName>
    </recommendedName>
</protein>
<comment type="caution">
    <text evidence="3">The sequence shown here is derived from an EMBL/GenBank/DDBJ whole genome shotgun (WGS) entry which is preliminary data.</text>
</comment>
<dbReference type="PANTHER" id="PTHR10039:SF17">
    <property type="entry name" value="FUNGAL STAND N-TERMINAL GOODBYE DOMAIN-CONTAINING PROTEIN-RELATED"/>
    <property type="match status" value="1"/>
</dbReference>
<keyword evidence="1" id="KW-0677">Repeat</keyword>
<organism evidence="3 4">
    <name type="scientific">Macrolepiota fuliginosa MF-IS2</name>
    <dbReference type="NCBI Taxonomy" id="1400762"/>
    <lineage>
        <taxon>Eukaryota</taxon>
        <taxon>Fungi</taxon>
        <taxon>Dikarya</taxon>
        <taxon>Basidiomycota</taxon>
        <taxon>Agaricomycotina</taxon>
        <taxon>Agaricomycetes</taxon>
        <taxon>Agaricomycetidae</taxon>
        <taxon>Agaricales</taxon>
        <taxon>Agaricineae</taxon>
        <taxon>Agaricaceae</taxon>
        <taxon>Macrolepiota</taxon>
    </lineage>
</organism>
<dbReference type="Proteomes" id="UP000807342">
    <property type="component" value="Unassembled WGS sequence"/>
</dbReference>
<evidence type="ECO:0000259" key="2">
    <source>
        <dbReference type="Pfam" id="PF24883"/>
    </source>
</evidence>
<dbReference type="OrthoDB" id="4760524at2759"/>
<dbReference type="AlphaFoldDB" id="A0A9P6BYZ5"/>
<sequence>MLLKASTPQALHDSSECNKPGCFEGTREEYIRSITGWGRGDWKARQARVLWLHGPAGVGKSAVAQTCAKDMGSRLGATFFFSRPNGWNDPATFIPTIVYQLATKYPAYRDRVDAIILHDSLVLGKTIDVQFHELLVEPVRELRNQESEIGEDIVIIIDGLDECDSKDAQSTIVQVITSSVHQQSTPFLWAFFSRPEPHIRSTFSTEQATEICWQLTLPVSRGADQDIEAYLRDGFKTIRAKYDLPAAFPWPSEEDIHQLVEQSAGLFIYTTSAIRYVDGPGISGPEERLRSVLGLGTTETKDNPLANLDRFYMLIMEQIPEGTLLNTILLLSMWCCIRPFLSSSGVCAILKLSLTGFYAAVNNLYSVLEMKYIKNGMPGGLSFYHASFGDFLEDKKRSTQKFYVRRDDVLDRLDHLCTEALCNASNGTNDENLDVLSWPGARNSEICFATFVYLVYYTSRRDVHLRTESLQQLSRVNWNIVGQCFPDSRLLLERIEALVRKIPEDWRPQTICPFKPSLLSVLRQKGFRTKPTSLMQARKRKQYVMGTGSNRALLVEEWTREGRERGFERYLHLRTHPDAAKFEYIP</sequence>
<accession>A0A9P6BYZ5</accession>
<name>A0A9P6BYZ5_9AGAR</name>